<evidence type="ECO:0000256" key="2">
    <source>
        <dbReference type="ARBA" id="ARBA00023125"/>
    </source>
</evidence>
<dbReference type="Pfam" id="PF00392">
    <property type="entry name" value="GntR"/>
    <property type="match status" value="1"/>
</dbReference>
<dbReference type="InterPro" id="IPR008920">
    <property type="entry name" value="TF_FadR/GntR_C"/>
</dbReference>
<evidence type="ECO:0000256" key="3">
    <source>
        <dbReference type="ARBA" id="ARBA00023163"/>
    </source>
</evidence>
<keyword evidence="3" id="KW-0804">Transcription</keyword>
<dbReference type="GO" id="GO:0003700">
    <property type="term" value="F:DNA-binding transcription factor activity"/>
    <property type="evidence" value="ECO:0007669"/>
    <property type="project" value="InterPro"/>
</dbReference>
<dbReference type="eggNOG" id="COG2186">
    <property type="taxonomic scope" value="Bacteria"/>
</dbReference>
<dbReference type="CDD" id="cd07377">
    <property type="entry name" value="WHTH_GntR"/>
    <property type="match status" value="1"/>
</dbReference>
<dbReference type="InterPro" id="IPR000524">
    <property type="entry name" value="Tscrpt_reg_HTH_GntR"/>
</dbReference>
<evidence type="ECO:0000256" key="1">
    <source>
        <dbReference type="ARBA" id="ARBA00023015"/>
    </source>
</evidence>
<feature type="domain" description="HTH gntR-type" evidence="4">
    <location>
        <begin position="11"/>
        <end position="83"/>
    </location>
</feature>
<evidence type="ECO:0000313" key="6">
    <source>
        <dbReference type="Proteomes" id="UP000008639"/>
    </source>
</evidence>
<dbReference type="Gene3D" id="1.10.10.10">
    <property type="entry name" value="Winged helix-like DNA-binding domain superfamily/Winged helix DNA-binding domain"/>
    <property type="match status" value="1"/>
</dbReference>
<name>F0M1J1_PSEPM</name>
<dbReference type="KEGG" id="apn:Asphe3_30770"/>
<dbReference type="SUPFAM" id="SSF48008">
    <property type="entry name" value="GntR ligand-binding domain-like"/>
    <property type="match status" value="1"/>
</dbReference>
<dbReference type="RefSeq" id="WP_013602078.1">
    <property type="nucleotide sequence ID" value="NC_015145.1"/>
</dbReference>
<dbReference type="Proteomes" id="UP000008639">
    <property type="component" value="Chromosome"/>
</dbReference>
<sequence length="241" mass="26265">MTKPSVAPGTRRTYDVLVEDVEAGLRSGRFKIGDQLPGERILAETYGISRASVREAMRLLDAMGVLRSSNRSGPKSGSVIVSEPSAGLSSTLRLHIASNRLPVEEIVEARILLETWAARTAAQHDDPAGIQHARELLEAMDAPEMDPETFHALDAQFHLALSALAGNTVIETIMDSLSGSIRGYIKDALDSLGQWPVVLEELRAHHHGIFGAVEAKDADRAAELLRMHILWLYEKATNKAS</sequence>
<proteinExistence type="predicted"/>
<dbReference type="PROSITE" id="PS50949">
    <property type="entry name" value="HTH_GNTR"/>
    <property type="match status" value="1"/>
</dbReference>
<dbReference type="Pfam" id="PF07729">
    <property type="entry name" value="FCD"/>
    <property type="match status" value="1"/>
</dbReference>
<dbReference type="HOGENOM" id="CLU_017584_9_0_11"/>
<evidence type="ECO:0000313" key="5">
    <source>
        <dbReference type="EMBL" id="ADX74187.1"/>
    </source>
</evidence>
<dbReference type="SUPFAM" id="SSF46785">
    <property type="entry name" value="Winged helix' DNA-binding domain"/>
    <property type="match status" value="1"/>
</dbReference>
<accession>F0M1J1</accession>
<dbReference type="EMBL" id="CP002379">
    <property type="protein sequence ID" value="ADX74187.1"/>
    <property type="molecule type" value="Genomic_DNA"/>
</dbReference>
<dbReference type="SMART" id="SM00895">
    <property type="entry name" value="FCD"/>
    <property type="match status" value="1"/>
</dbReference>
<evidence type="ECO:0000259" key="4">
    <source>
        <dbReference type="PROSITE" id="PS50949"/>
    </source>
</evidence>
<dbReference type="InterPro" id="IPR011711">
    <property type="entry name" value="GntR_C"/>
</dbReference>
<dbReference type="STRING" id="930171.Asphe3_30770"/>
<gene>
    <name evidence="5" type="ordered locus">Asphe3_30770</name>
</gene>
<keyword evidence="2" id="KW-0238">DNA-binding</keyword>
<dbReference type="OrthoDB" id="3567645at2"/>
<protein>
    <submittedName>
        <fullName evidence="5">Transcriptional regulator</fullName>
    </submittedName>
</protein>
<dbReference type="Gene3D" id="1.20.120.530">
    <property type="entry name" value="GntR ligand-binding domain-like"/>
    <property type="match status" value="1"/>
</dbReference>
<organism evidence="5 6">
    <name type="scientific">Pseudarthrobacter phenanthrenivorans (strain DSM 18606 / JCM 16027 / LMG 23796 / Sphe3)</name>
    <name type="common">Arthrobacter phenanthrenivorans</name>
    <dbReference type="NCBI Taxonomy" id="930171"/>
    <lineage>
        <taxon>Bacteria</taxon>
        <taxon>Bacillati</taxon>
        <taxon>Actinomycetota</taxon>
        <taxon>Actinomycetes</taxon>
        <taxon>Micrococcales</taxon>
        <taxon>Micrococcaceae</taxon>
        <taxon>Pseudarthrobacter</taxon>
    </lineage>
</organism>
<dbReference type="AlphaFoldDB" id="F0M1J1"/>
<dbReference type="SMART" id="SM00345">
    <property type="entry name" value="HTH_GNTR"/>
    <property type="match status" value="1"/>
</dbReference>
<dbReference type="PANTHER" id="PTHR43537:SF5">
    <property type="entry name" value="UXU OPERON TRANSCRIPTIONAL REGULATOR"/>
    <property type="match status" value="1"/>
</dbReference>
<dbReference type="PANTHER" id="PTHR43537">
    <property type="entry name" value="TRANSCRIPTIONAL REGULATOR, GNTR FAMILY"/>
    <property type="match status" value="1"/>
</dbReference>
<dbReference type="InterPro" id="IPR036390">
    <property type="entry name" value="WH_DNA-bd_sf"/>
</dbReference>
<dbReference type="PRINTS" id="PR00035">
    <property type="entry name" value="HTHGNTR"/>
</dbReference>
<keyword evidence="1" id="KW-0805">Transcription regulation</keyword>
<dbReference type="InterPro" id="IPR036388">
    <property type="entry name" value="WH-like_DNA-bd_sf"/>
</dbReference>
<reference evidence="5 6" key="1">
    <citation type="journal article" date="2011" name="Stand. Genomic Sci.">
        <title>Complete genome sequence of Arthrobacter phenanthrenivorans type strain (Sphe3).</title>
        <authorList>
            <person name="Kallimanis A."/>
            <person name="Labutti K.M."/>
            <person name="Lapidus A."/>
            <person name="Clum A."/>
            <person name="Lykidis A."/>
            <person name="Mavromatis K."/>
            <person name="Pagani I."/>
            <person name="Liolios K."/>
            <person name="Ivanova N."/>
            <person name="Goodwin L."/>
            <person name="Pitluck S."/>
            <person name="Chen A."/>
            <person name="Palaniappan K."/>
            <person name="Markowitz V."/>
            <person name="Bristow J."/>
            <person name="Velentzas A.D."/>
            <person name="Perisynakis A."/>
            <person name="Ouzounis C.C."/>
            <person name="Kyrpides N.C."/>
            <person name="Koukkou A.I."/>
            <person name="Drainas C."/>
        </authorList>
    </citation>
    <scope>NUCLEOTIDE SEQUENCE [LARGE SCALE GENOMIC DNA]</scope>
    <source>
        <strain evidence="6">DSM 18606 / JCM 16027 / LMG 23796 / Sphe3</strain>
    </source>
</reference>
<dbReference type="GO" id="GO:0003677">
    <property type="term" value="F:DNA binding"/>
    <property type="evidence" value="ECO:0007669"/>
    <property type="project" value="UniProtKB-KW"/>
</dbReference>